<dbReference type="Gene3D" id="3.80.10.10">
    <property type="entry name" value="Ribonuclease Inhibitor"/>
    <property type="match status" value="2"/>
</dbReference>
<dbReference type="Proteomes" id="UP001056012">
    <property type="component" value="Chromosome 1"/>
</dbReference>
<evidence type="ECO:0000313" key="1">
    <source>
        <dbReference type="EMBL" id="USP73843.1"/>
    </source>
</evidence>
<dbReference type="VEuPathDB" id="FungiDB:yc1106_01117"/>
<dbReference type="EMBL" id="CP089274">
    <property type="protein sequence ID" value="USP73843.1"/>
    <property type="molecule type" value="Genomic_DNA"/>
</dbReference>
<sequence length="563" mass="63072">MAQAVLPDDILHLLCEELANQEQFDTLFNCACASRALAIPALTHLYKFHHLAPVRGGGEDLYGLPAATKLLTIQKWSILWRSIIASSLGITLFPYCRYIRSLDFRDLGYLLDDDQFRAKVSKQFFSGPLKQFEKIETGTSIKGRKFTRIKTAEVIDAIGEVQVQPGALVRWTPRLPRLQSLELWDGKPLEDELVHASICENCPQFNSLMIYTWHSINNDHKFAKFLSSMRPNTLRTLQTISNVEAGAETFLALNNHGKSLEDLRLSVSNDSILHLALLQGCTALKTLRIEDIHGSIDLEATENDVFRETIAWLQNCSNLQRLSFSKMQSGAAIITPVLLQEQIQLSSLEIDSYTLKDHKSFHQALVNQQSSLRVLFLSGETEGMFRDDLDILVESLRQLRELRDLHLILPEVLRDDHLKTIVADLVLLEDLYVSGLELNDDVLPHLASLPNLRTVTISGISKFTMDGLLDFVARLGPENQGIRLSIDMADPDTLLPEEELTLIRENLMEKAGGTLEYMAFRAIKALKAFKSRAVLSQVSISLSLSSSSSSSANRSSNAFILIS</sequence>
<organism evidence="1 2">
    <name type="scientific">Curvularia clavata</name>
    <dbReference type="NCBI Taxonomy" id="95742"/>
    <lineage>
        <taxon>Eukaryota</taxon>
        <taxon>Fungi</taxon>
        <taxon>Dikarya</taxon>
        <taxon>Ascomycota</taxon>
        <taxon>Pezizomycotina</taxon>
        <taxon>Dothideomycetes</taxon>
        <taxon>Pleosporomycetidae</taxon>
        <taxon>Pleosporales</taxon>
        <taxon>Pleosporineae</taxon>
        <taxon>Pleosporaceae</taxon>
        <taxon>Curvularia</taxon>
    </lineage>
</organism>
<dbReference type="SUPFAM" id="SSF52047">
    <property type="entry name" value="RNI-like"/>
    <property type="match status" value="2"/>
</dbReference>
<evidence type="ECO:0000313" key="2">
    <source>
        <dbReference type="Proteomes" id="UP001056012"/>
    </source>
</evidence>
<name>A0A9Q8Z3U3_CURCL</name>
<dbReference type="OrthoDB" id="10028886at2759"/>
<gene>
    <name evidence="1" type="ORF">yc1106_01117</name>
</gene>
<dbReference type="InterPro" id="IPR032675">
    <property type="entry name" value="LRR_dom_sf"/>
</dbReference>
<protein>
    <submittedName>
        <fullName evidence="1">Uncharacterized protein</fullName>
    </submittedName>
</protein>
<keyword evidence="2" id="KW-1185">Reference proteome</keyword>
<proteinExistence type="predicted"/>
<accession>A0A9Q8Z3U3</accession>
<dbReference type="AlphaFoldDB" id="A0A9Q8Z3U3"/>
<reference evidence="1" key="1">
    <citation type="submission" date="2021-12" db="EMBL/GenBank/DDBJ databases">
        <title>Curvularia clavata genome.</title>
        <authorList>
            <person name="Cao Y."/>
        </authorList>
    </citation>
    <scope>NUCLEOTIDE SEQUENCE</scope>
    <source>
        <strain evidence="1">Yc1106</strain>
    </source>
</reference>